<feature type="region of interest" description="Disordered" evidence="1">
    <location>
        <begin position="1"/>
        <end position="24"/>
    </location>
</feature>
<dbReference type="Proteomes" id="UP000603708">
    <property type="component" value="Unassembled WGS sequence"/>
</dbReference>
<proteinExistence type="predicted"/>
<accession>A0A919KZK2</accession>
<gene>
    <name evidence="2" type="ORF">GCM10018793_28890</name>
</gene>
<protein>
    <submittedName>
        <fullName evidence="2">Uncharacterized protein</fullName>
    </submittedName>
</protein>
<feature type="compositionally biased region" description="Basic and acidic residues" evidence="1">
    <location>
        <begin position="93"/>
        <end position="103"/>
    </location>
</feature>
<keyword evidence="3" id="KW-1185">Reference proteome</keyword>
<dbReference type="EMBL" id="BNCD01000007">
    <property type="protein sequence ID" value="GHH78432.1"/>
    <property type="molecule type" value="Genomic_DNA"/>
</dbReference>
<evidence type="ECO:0000313" key="2">
    <source>
        <dbReference type="EMBL" id="GHH78432.1"/>
    </source>
</evidence>
<sequence length="103" mass="10476">MVPEGTTPLRIPGTSAPRARTPGAAHRAVHTVPCTPCPVPRALCPVHGAGGAPGPSLRAPGPGGGRAGPLPHAEKKPRAATTIRRTRGSHLMTETHMDDAFSG</sequence>
<reference evidence="2" key="2">
    <citation type="submission" date="2020-09" db="EMBL/GenBank/DDBJ databases">
        <authorList>
            <person name="Sun Q."/>
            <person name="Ohkuma M."/>
        </authorList>
    </citation>
    <scope>NUCLEOTIDE SEQUENCE</scope>
    <source>
        <strain evidence="2">JCM 5069</strain>
    </source>
</reference>
<feature type="region of interest" description="Disordered" evidence="1">
    <location>
        <begin position="50"/>
        <end position="103"/>
    </location>
</feature>
<evidence type="ECO:0000313" key="3">
    <source>
        <dbReference type="Proteomes" id="UP000603708"/>
    </source>
</evidence>
<organism evidence="2 3">
    <name type="scientific">Streptomyces sulfonofaciens</name>
    <dbReference type="NCBI Taxonomy" id="68272"/>
    <lineage>
        <taxon>Bacteria</taxon>
        <taxon>Bacillati</taxon>
        <taxon>Actinomycetota</taxon>
        <taxon>Actinomycetes</taxon>
        <taxon>Kitasatosporales</taxon>
        <taxon>Streptomycetaceae</taxon>
        <taxon>Streptomyces</taxon>
    </lineage>
</organism>
<dbReference type="AlphaFoldDB" id="A0A919KZK2"/>
<name>A0A919KZK2_9ACTN</name>
<reference evidence="2" key="1">
    <citation type="journal article" date="2014" name="Int. J. Syst. Evol. Microbiol.">
        <title>Complete genome sequence of Corynebacterium casei LMG S-19264T (=DSM 44701T), isolated from a smear-ripened cheese.</title>
        <authorList>
            <consortium name="US DOE Joint Genome Institute (JGI-PGF)"/>
            <person name="Walter F."/>
            <person name="Albersmeier A."/>
            <person name="Kalinowski J."/>
            <person name="Ruckert C."/>
        </authorList>
    </citation>
    <scope>NUCLEOTIDE SEQUENCE</scope>
    <source>
        <strain evidence="2">JCM 5069</strain>
    </source>
</reference>
<evidence type="ECO:0000256" key="1">
    <source>
        <dbReference type="SAM" id="MobiDB-lite"/>
    </source>
</evidence>
<comment type="caution">
    <text evidence="2">The sequence shown here is derived from an EMBL/GenBank/DDBJ whole genome shotgun (WGS) entry which is preliminary data.</text>
</comment>